<dbReference type="EMBL" id="LGUI01000005">
    <property type="protein sequence ID" value="PNE32714.1"/>
    <property type="molecule type" value="Genomic_DNA"/>
</dbReference>
<dbReference type="Proteomes" id="UP000528608">
    <property type="component" value="Unassembled WGS sequence"/>
</dbReference>
<organism evidence="2 3">
    <name type="scientific">Streptomyces eurocidicus</name>
    <name type="common">Streptoverticillium eurocidicus</name>
    <dbReference type="NCBI Taxonomy" id="66423"/>
    <lineage>
        <taxon>Bacteria</taxon>
        <taxon>Bacillati</taxon>
        <taxon>Actinomycetota</taxon>
        <taxon>Actinomycetes</taxon>
        <taxon>Kitasatosporales</taxon>
        <taxon>Streptomycetaceae</taxon>
        <taxon>Streptomyces</taxon>
    </lineage>
</organism>
<evidence type="ECO:0000313" key="3">
    <source>
        <dbReference type="Proteomes" id="UP000235945"/>
    </source>
</evidence>
<evidence type="ECO:0000313" key="4">
    <source>
        <dbReference type="Proteomes" id="UP000528608"/>
    </source>
</evidence>
<keyword evidence="3" id="KW-1185">Reference proteome</keyword>
<proteinExistence type="predicted"/>
<dbReference type="AlphaFoldDB" id="A0A2N8NVC3"/>
<evidence type="ECO:0000313" key="1">
    <source>
        <dbReference type="EMBL" id="MBB5122494.1"/>
    </source>
</evidence>
<dbReference type="Proteomes" id="UP000235945">
    <property type="component" value="Unassembled WGS sequence"/>
</dbReference>
<name>A0A2N8NVC3_STREU</name>
<evidence type="ECO:0000313" key="2">
    <source>
        <dbReference type="EMBL" id="PNE32714.1"/>
    </source>
</evidence>
<reference evidence="1 4" key="3">
    <citation type="submission" date="2020-08" db="EMBL/GenBank/DDBJ databases">
        <title>Genomic Encyclopedia of Type Strains, Phase III (KMG-III): the genomes of soil and plant-associated and newly described type strains.</title>
        <authorList>
            <person name="Whitman W."/>
        </authorList>
    </citation>
    <scope>NUCLEOTIDE SEQUENCE [LARGE SCALE GENOMIC DNA]</scope>
    <source>
        <strain evidence="1 4">CECT 3259</strain>
    </source>
</reference>
<protein>
    <submittedName>
        <fullName evidence="2">Uncharacterized protein</fullName>
    </submittedName>
</protein>
<dbReference type="EMBL" id="JACHJF010000027">
    <property type="protein sequence ID" value="MBB5122494.1"/>
    <property type="molecule type" value="Genomic_DNA"/>
</dbReference>
<reference evidence="3" key="1">
    <citation type="submission" date="2015-07" db="EMBL/GenBank/DDBJ databases">
        <authorList>
            <person name="Graham D.E."/>
            <person name="Giannone R.J."/>
            <person name="Gulvik C.A."/>
            <person name="Hettich R.L."/>
            <person name="Klingeman D.M."/>
            <person name="Mahan K.M."/>
            <person name="Parry R.J."/>
            <person name="Spain J.C."/>
        </authorList>
    </citation>
    <scope>NUCLEOTIDE SEQUENCE [LARGE SCALE GENOMIC DNA]</scope>
    <source>
        <strain evidence="3">ATCC 27428</strain>
    </source>
</reference>
<sequence length="183" mass="19171">MTDQVEGAEVVQQEGAWTVRMWWPNGPITGGPQRVTIEATEGAPSGDVLRGISTTILRRINPIAAVEQAKAAALDSADLPDFASQGDVVRRLLDGEGVSPAYLVTLASLYKDMADSGAKSLAPDLAAFIGRRPETVRGHLKQARRDGYLTTVAGKVGGELTPKAQAVLEALDLEALGVGPAAK</sequence>
<gene>
    <name evidence="2" type="ORF">AF335_19225</name>
    <name evidence="1" type="ORF">FHS36_005965</name>
</gene>
<comment type="caution">
    <text evidence="2">The sequence shown here is derived from an EMBL/GenBank/DDBJ whole genome shotgun (WGS) entry which is preliminary data.</text>
</comment>
<reference evidence="2" key="2">
    <citation type="submission" date="2015-07" db="EMBL/GenBank/DDBJ databases">
        <authorList>
            <person name="Noorani M."/>
        </authorList>
    </citation>
    <scope>NUCLEOTIDE SEQUENCE [LARGE SCALE GENOMIC DNA]</scope>
    <source>
        <strain evidence="2">ATCC 27428</strain>
    </source>
</reference>
<accession>A0A2N8NVC3</accession>
<dbReference type="RefSeq" id="WP_102919709.1">
    <property type="nucleotide sequence ID" value="NZ_JACHJF010000027.1"/>
</dbReference>
<dbReference type="OrthoDB" id="4548731at2"/>